<keyword evidence="1" id="KW-0472">Membrane</keyword>
<feature type="transmembrane region" description="Helical" evidence="1">
    <location>
        <begin position="48"/>
        <end position="67"/>
    </location>
</feature>
<gene>
    <name evidence="2" type="ORF">D1164_03830</name>
</gene>
<accession>A0A399D595</accession>
<evidence type="ECO:0000313" key="3">
    <source>
        <dbReference type="Proteomes" id="UP000266441"/>
    </source>
</evidence>
<dbReference type="Proteomes" id="UP000266441">
    <property type="component" value="Unassembled WGS sequence"/>
</dbReference>
<feature type="transmembrane region" description="Helical" evidence="1">
    <location>
        <begin position="126"/>
        <end position="147"/>
    </location>
</feature>
<feature type="transmembrane region" description="Helical" evidence="1">
    <location>
        <begin position="7"/>
        <end position="28"/>
    </location>
</feature>
<name>A0A399D595_9BACT</name>
<dbReference type="RefSeq" id="WP_119348609.1">
    <property type="nucleotide sequence ID" value="NZ_JBFHKJ010000045.1"/>
</dbReference>
<dbReference type="OrthoDB" id="1120250at2"/>
<sequence>MEKVGKIVTILLWVLLIVSAVLIVSMMVNISENEMDPTMGSWINSNLVWAYILLVVGAGIAVLASLFHMFTDIKAAKKGLLSIAFLGVVALLSYLLASDAIPQFVGVQKFINDGTLTQQVAKLVDAGLYATYILLGLAVLSIAYSSLTRLFK</sequence>
<comment type="caution">
    <text evidence="2">The sequence shown here is derived from an EMBL/GenBank/DDBJ whole genome shotgun (WGS) entry which is preliminary data.</text>
</comment>
<evidence type="ECO:0000256" key="1">
    <source>
        <dbReference type="SAM" id="Phobius"/>
    </source>
</evidence>
<keyword evidence="3" id="KW-1185">Reference proteome</keyword>
<dbReference type="EMBL" id="QWET01000002">
    <property type="protein sequence ID" value="RIH66737.1"/>
    <property type="molecule type" value="Genomic_DNA"/>
</dbReference>
<reference evidence="2 3" key="1">
    <citation type="journal article" date="2015" name="Int. J. Syst. Evol. Microbiol.">
        <title>Mariniphaga sediminis sp. nov., isolated from coastal sediment.</title>
        <authorList>
            <person name="Wang F.Q."/>
            <person name="Shen Q.Y."/>
            <person name="Chen G.J."/>
            <person name="Du Z.J."/>
        </authorList>
    </citation>
    <scope>NUCLEOTIDE SEQUENCE [LARGE SCALE GENOMIC DNA]</scope>
    <source>
        <strain evidence="2 3">SY21</strain>
    </source>
</reference>
<organism evidence="2 3">
    <name type="scientific">Mariniphaga sediminis</name>
    <dbReference type="NCBI Taxonomy" id="1628158"/>
    <lineage>
        <taxon>Bacteria</taxon>
        <taxon>Pseudomonadati</taxon>
        <taxon>Bacteroidota</taxon>
        <taxon>Bacteroidia</taxon>
        <taxon>Marinilabiliales</taxon>
        <taxon>Prolixibacteraceae</taxon>
        <taxon>Mariniphaga</taxon>
    </lineage>
</organism>
<keyword evidence="1" id="KW-0812">Transmembrane</keyword>
<feature type="transmembrane region" description="Helical" evidence="1">
    <location>
        <begin position="79"/>
        <end position="97"/>
    </location>
</feature>
<evidence type="ECO:0000313" key="2">
    <source>
        <dbReference type="EMBL" id="RIH66737.1"/>
    </source>
</evidence>
<dbReference type="AlphaFoldDB" id="A0A399D595"/>
<protein>
    <submittedName>
        <fullName evidence="2">Uncharacterized protein</fullName>
    </submittedName>
</protein>
<keyword evidence="1" id="KW-1133">Transmembrane helix</keyword>
<proteinExistence type="predicted"/>